<reference evidence="2" key="1">
    <citation type="submission" date="2020-05" db="EMBL/GenBank/DDBJ databases">
        <authorList>
            <person name="Chiriac C."/>
            <person name="Salcher M."/>
            <person name="Ghai R."/>
            <person name="Kavagutti S V."/>
        </authorList>
    </citation>
    <scope>NUCLEOTIDE SEQUENCE</scope>
</reference>
<feature type="transmembrane region" description="Helical" evidence="1">
    <location>
        <begin position="34"/>
        <end position="53"/>
    </location>
</feature>
<keyword evidence="1" id="KW-1133">Transmembrane helix</keyword>
<dbReference type="EMBL" id="CAEZTJ010000103">
    <property type="protein sequence ID" value="CAB4571573.1"/>
    <property type="molecule type" value="Genomic_DNA"/>
</dbReference>
<dbReference type="AlphaFoldDB" id="A0A6J6EBB1"/>
<proteinExistence type="predicted"/>
<keyword evidence="1" id="KW-0472">Membrane</keyword>
<feature type="transmembrane region" description="Helical" evidence="1">
    <location>
        <begin position="206"/>
        <end position="229"/>
    </location>
</feature>
<feature type="transmembrane region" description="Helical" evidence="1">
    <location>
        <begin position="133"/>
        <end position="154"/>
    </location>
</feature>
<feature type="transmembrane region" description="Helical" evidence="1">
    <location>
        <begin position="249"/>
        <end position="271"/>
    </location>
</feature>
<name>A0A6J6EBB1_9ZZZZ</name>
<organism evidence="2">
    <name type="scientific">freshwater metagenome</name>
    <dbReference type="NCBI Taxonomy" id="449393"/>
    <lineage>
        <taxon>unclassified sequences</taxon>
        <taxon>metagenomes</taxon>
        <taxon>ecological metagenomes</taxon>
    </lineage>
</organism>
<feature type="transmembrane region" description="Helical" evidence="1">
    <location>
        <begin position="6"/>
        <end position="22"/>
    </location>
</feature>
<feature type="transmembrane region" description="Helical" evidence="1">
    <location>
        <begin position="160"/>
        <end position="178"/>
    </location>
</feature>
<evidence type="ECO:0000313" key="2">
    <source>
        <dbReference type="EMBL" id="CAB4571573.1"/>
    </source>
</evidence>
<feature type="transmembrane region" description="Helical" evidence="1">
    <location>
        <begin position="68"/>
        <end position="88"/>
    </location>
</feature>
<protein>
    <submittedName>
        <fullName evidence="2">Unannotated protein</fullName>
    </submittedName>
</protein>
<gene>
    <name evidence="2" type="ORF">UFOPK1650_00732</name>
</gene>
<sequence length="281" mass="32009">MSEIYILIASLVTLAVAYLFIYPKFARDDVKRLAWLDVAVGLIALAVLAPFYWGSPAEFTFFTFDTTWWIFAILVYTALEIPLFFLYVRARGLGPQYRDAFKGKLSFTQMASVKSVEKQLSDTKWDGLRTREALRFLVIGANTVTVAGTAFLFWVGDNDLASLSIVYIGLLFIFWFLLRQAVRLIPEAPDSVLDERMIQERNSTYFRAYQILFGISSVLAGALFGYAVATDLFDEGDGFNYQIDLTWPQINAIFWLIFGYAVMLPSMVMAWRESKRLALKS</sequence>
<keyword evidence="1" id="KW-0812">Transmembrane</keyword>
<accession>A0A6J6EBB1</accession>
<evidence type="ECO:0000256" key="1">
    <source>
        <dbReference type="SAM" id="Phobius"/>
    </source>
</evidence>